<dbReference type="CDD" id="cd15489">
    <property type="entry name" value="PHD_SF"/>
    <property type="match status" value="1"/>
</dbReference>
<accession>A0A6S7H2C0</accession>
<dbReference type="AlphaFoldDB" id="A0A6S7H2C0"/>
<keyword evidence="1" id="KW-0479">Metal-binding</keyword>
<name>A0A6S7H2C0_PARCT</name>
<dbReference type="InterPro" id="IPR019786">
    <property type="entry name" value="Zinc_finger_PHD-type_CS"/>
</dbReference>
<dbReference type="PROSITE" id="PS50016">
    <property type="entry name" value="ZF_PHD_2"/>
    <property type="match status" value="1"/>
</dbReference>
<evidence type="ECO:0000256" key="1">
    <source>
        <dbReference type="ARBA" id="ARBA00022723"/>
    </source>
</evidence>
<evidence type="ECO:0000256" key="3">
    <source>
        <dbReference type="ARBA" id="ARBA00022833"/>
    </source>
</evidence>
<evidence type="ECO:0000313" key="5">
    <source>
        <dbReference type="Proteomes" id="UP001152795"/>
    </source>
</evidence>
<protein>
    <submittedName>
        <fullName evidence="4">E3 ubiquitin- ligase RNF213-like</fullName>
    </submittedName>
</protein>
<sequence>MRVGCVLWLSAALVAVSLFFKCGFLNTERSPQQTCTKPVSDSFTRMIEALLRAEGNVFDNRIIFNEANYSRRRQISIQRQITTICRAILNFERLSNESSMKHIDDCFMGLTAAVFHLERKDFCSYTVLNGVRNESLIQKEQFLFLANTILESRRFENHDRICISEVLQASKEVSIVPYFNNNNNSVCSVSSLLTGRQWCKLPSINFKVSKSKYAKSRVTHYSNSIASYQLLLIAGDVHPQPGPSAAEKTRVKQTTVKCPQCEKTVKRNHKRVECDKCFDLFHIRCVYSNSWFIKNTGAHDPRSWTCPECTLSELPFFNVKDLEILERKRNEQINSTLDSELETLDFIAEALRNHPQTSQYYAPKHAKYGFLIQ</sequence>
<dbReference type="SUPFAM" id="SSF57903">
    <property type="entry name" value="FYVE/PHD zinc finger"/>
    <property type="match status" value="1"/>
</dbReference>
<dbReference type="PROSITE" id="PS01359">
    <property type="entry name" value="ZF_PHD_1"/>
    <property type="match status" value="1"/>
</dbReference>
<dbReference type="Proteomes" id="UP001152795">
    <property type="component" value="Unassembled WGS sequence"/>
</dbReference>
<dbReference type="Gene3D" id="3.30.40.10">
    <property type="entry name" value="Zinc/RING finger domain, C3HC4 (zinc finger)"/>
    <property type="match status" value="1"/>
</dbReference>
<proteinExistence type="predicted"/>
<dbReference type="InterPro" id="IPR013083">
    <property type="entry name" value="Znf_RING/FYVE/PHD"/>
</dbReference>
<keyword evidence="2" id="KW-0863">Zinc-finger</keyword>
<gene>
    <name evidence="4" type="ORF">PACLA_8A058149</name>
</gene>
<dbReference type="EMBL" id="CACRXK020002935">
    <property type="protein sequence ID" value="CAB3996739.1"/>
    <property type="molecule type" value="Genomic_DNA"/>
</dbReference>
<evidence type="ECO:0000256" key="2">
    <source>
        <dbReference type="ARBA" id="ARBA00022771"/>
    </source>
</evidence>
<comment type="caution">
    <text evidence="4">The sequence shown here is derived from an EMBL/GenBank/DDBJ whole genome shotgun (WGS) entry which is preliminary data.</text>
</comment>
<dbReference type="InterPro" id="IPR011011">
    <property type="entry name" value="Znf_FYVE_PHD"/>
</dbReference>
<reference evidence="4" key="1">
    <citation type="submission" date="2020-04" db="EMBL/GenBank/DDBJ databases">
        <authorList>
            <person name="Alioto T."/>
            <person name="Alioto T."/>
            <person name="Gomez Garrido J."/>
        </authorList>
    </citation>
    <scope>NUCLEOTIDE SEQUENCE</scope>
    <source>
        <strain evidence="4">A484AB</strain>
    </source>
</reference>
<dbReference type="GO" id="GO:0008270">
    <property type="term" value="F:zinc ion binding"/>
    <property type="evidence" value="ECO:0007669"/>
    <property type="project" value="UniProtKB-KW"/>
</dbReference>
<evidence type="ECO:0000313" key="4">
    <source>
        <dbReference type="EMBL" id="CAB3996739.1"/>
    </source>
</evidence>
<keyword evidence="4" id="KW-0436">Ligase</keyword>
<dbReference type="InterPro" id="IPR019787">
    <property type="entry name" value="Znf_PHD-finger"/>
</dbReference>
<keyword evidence="3" id="KW-0862">Zinc</keyword>
<dbReference type="GO" id="GO:0016874">
    <property type="term" value="F:ligase activity"/>
    <property type="evidence" value="ECO:0007669"/>
    <property type="project" value="UniProtKB-KW"/>
</dbReference>
<organism evidence="4 5">
    <name type="scientific">Paramuricea clavata</name>
    <name type="common">Red gorgonian</name>
    <name type="synonym">Violescent sea-whip</name>
    <dbReference type="NCBI Taxonomy" id="317549"/>
    <lineage>
        <taxon>Eukaryota</taxon>
        <taxon>Metazoa</taxon>
        <taxon>Cnidaria</taxon>
        <taxon>Anthozoa</taxon>
        <taxon>Octocorallia</taxon>
        <taxon>Malacalcyonacea</taxon>
        <taxon>Plexauridae</taxon>
        <taxon>Paramuricea</taxon>
    </lineage>
</organism>
<keyword evidence="5" id="KW-1185">Reference proteome</keyword>